<evidence type="ECO:0000256" key="7">
    <source>
        <dbReference type="RuleBase" id="RU003616"/>
    </source>
</evidence>
<keyword evidence="2" id="KW-0273">Eye lens protein</keyword>
<dbReference type="InterPro" id="IPR008978">
    <property type="entry name" value="HSP20-like_chaperone"/>
</dbReference>
<dbReference type="PRINTS" id="PR00299">
    <property type="entry name" value="ACRYSTALLIN"/>
</dbReference>
<keyword evidence="4" id="KW-0862">Zinc</keyword>
<dbReference type="GO" id="GO:0005212">
    <property type="term" value="F:structural constituent of eye lens"/>
    <property type="evidence" value="ECO:0007669"/>
    <property type="project" value="UniProtKB-KW"/>
</dbReference>
<dbReference type="SUPFAM" id="SSF49764">
    <property type="entry name" value="HSP20-like chaperones"/>
    <property type="match status" value="1"/>
</dbReference>
<organism evidence="9 10">
    <name type="scientific">Cirrhinus molitorella</name>
    <name type="common">mud carp</name>
    <dbReference type="NCBI Taxonomy" id="172907"/>
    <lineage>
        <taxon>Eukaryota</taxon>
        <taxon>Metazoa</taxon>
        <taxon>Chordata</taxon>
        <taxon>Craniata</taxon>
        <taxon>Vertebrata</taxon>
        <taxon>Euteleostomi</taxon>
        <taxon>Actinopterygii</taxon>
        <taxon>Neopterygii</taxon>
        <taxon>Teleostei</taxon>
        <taxon>Ostariophysi</taxon>
        <taxon>Cypriniformes</taxon>
        <taxon>Cyprinidae</taxon>
        <taxon>Labeoninae</taxon>
        <taxon>Labeonini</taxon>
        <taxon>Cirrhinus</taxon>
    </lineage>
</organism>
<dbReference type="PANTHER" id="PTHR45640">
    <property type="entry name" value="HEAT SHOCK PROTEIN HSP-12.2-RELATED"/>
    <property type="match status" value="1"/>
</dbReference>
<evidence type="ECO:0000256" key="2">
    <source>
        <dbReference type="ARBA" id="ARBA00022613"/>
    </source>
</evidence>
<dbReference type="PANTHER" id="PTHR45640:SF5">
    <property type="entry name" value="ALPHA-CRYSTALLIN B CHAIN"/>
    <property type="match status" value="1"/>
</dbReference>
<dbReference type="EMBL" id="JAUYZG010000018">
    <property type="protein sequence ID" value="KAK2881188.1"/>
    <property type="molecule type" value="Genomic_DNA"/>
</dbReference>
<dbReference type="GO" id="GO:0051082">
    <property type="term" value="F:unfolded protein binding"/>
    <property type="evidence" value="ECO:0007669"/>
    <property type="project" value="TreeGrafter"/>
</dbReference>
<dbReference type="GO" id="GO:0046872">
    <property type="term" value="F:metal ion binding"/>
    <property type="evidence" value="ECO:0007669"/>
    <property type="project" value="UniProtKB-KW"/>
</dbReference>
<evidence type="ECO:0000259" key="8">
    <source>
        <dbReference type="PROSITE" id="PS01031"/>
    </source>
</evidence>
<dbReference type="AlphaFoldDB" id="A0AA88THD5"/>
<dbReference type="GO" id="GO:0005634">
    <property type="term" value="C:nucleus"/>
    <property type="evidence" value="ECO:0007669"/>
    <property type="project" value="TreeGrafter"/>
</dbReference>
<evidence type="ECO:0000256" key="4">
    <source>
        <dbReference type="ARBA" id="ARBA00022833"/>
    </source>
</evidence>
<gene>
    <name evidence="9" type="ORF">Q8A67_018456</name>
</gene>
<dbReference type="Pfam" id="PF00011">
    <property type="entry name" value="HSP20"/>
    <property type="match status" value="1"/>
</dbReference>
<dbReference type="Gene3D" id="2.60.40.790">
    <property type="match status" value="1"/>
</dbReference>
<evidence type="ECO:0000256" key="5">
    <source>
        <dbReference type="ARBA" id="ARBA00030175"/>
    </source>
</evidence>
<accession>A0AA88THD5</accession>
<dbReference type="GO" id="GO:0042026">
    <property type="term" value="P:protein refolding"/>
    <property type="evidence" value="ECO:0007669"/>
    <property type="project" value="TreeGrafter"/>
</dbReference>
<comment type="similarity">
    <text evidence="6 7">Belongs to the small heat shock protein (HSP20) family.</text>
</comment>
<evidence type="ECO:0000256" key="3">
    <source>
        <dbReference type="ARBA" id="ARBA00022723"/>
    </source>
</evidence>
<dbReference type="GO" id="GO:0009408">
    <property type="term" value="P:response to heat"/>
    <property type="evidence" value="ECO:0007669"/>
    <property type="project" value="TreeGrafter"/>
</dbReference>
<dbReference type="InterPro" id="IPR001436">
    <property type="entry name" value="Alpha-crystallin/sHSP_animal"/>
</dbReference>
<protein>
    <recommendedName>
        <fullName evidence="1">Alpha-crystallin B chain</fullName>
    </recommendedName>
    <alternativeName>
        <fullName evidence="5">Alpha(B)-crystallin</fullName>
    </alternativeName>
</protein>
<reference evidence="9" key="1">
    <citation type="submission" date="2023-08" db="EMBL/GenBank/DDBJ databases">
        <title>Chromosome-level Genome Assembly of mud carp (Cirrhinus molitorella).</title>
        <authorList>
            <person name="Liu H."/>
        </authorList>
    </citation>
    <scope>NUCLEOTIDE SEQUENCE</scope>
    <source>
        <strain evidence="9">Prfri</strain>
        <tissue evidence="9">Muscle</tissue>
    </source>
</reference>
<evidence type="ECO:0000313" key="10">
    <source>
        <dbReference type="Proteomes" id="UP001187343"/>
    </source>
</evidence>
<evidence type="ECO:0000256" key="6">
    <source>
        <dbReference type="PROSITE-ProRule" id="PRU00285"/>
    </source>
</evidence>
<keyword evidence="3" id="KW-0479">Metal-binding</keyword>
<proteinExistence type="inferred from homology"/>
<dbReference type="GO" id="GO:0043066">
    <property type="term" value="P:negative regulation of apoptotic process"/>
    <property type="evidence" value="ECO:0007669"/>
    <property type="project" value="TreeGrafter"/>
</dbReference>
<keyword evidence="10" id="KW-1185">Reference proteome</keyword>
<name>A0AA88THD5_9TELE</name>
<evidence type="ECO:0000313" key="9">
    <source>
        <dbReference type="EMBL" id="KAK2881188.1"/>
    </source>
</evidence>
<sequence length="120" mass="13647">MDRDRFIINLDVKHFSPEELMVKINDDFIEIHGKHNERQDEHGSVAREFYRKYKISGGVDPGAIAASLSADGVLTISTPRHLLELPQRMHECTCEHERITASLGSDAMNSCRPIHHNNDI</sequence>
<feature type="domain" description="SHSP" evidence="8">
    <location>
        <begin position="1"/>
        <end position="95"/>
    </location>
</feature>
<evidence type="ECO:0000256" key="1">
    <source>
        <dbReference type="ARBA" id="ARBA00018516"/>
    </source>
</evidence>
<dbReference type="InterPro" id="IPR002068">
    <property type="entry name" value="A-crystallin/Hsp20_dom"/>
</dbReference>
<dbReference type="Proteomes" id="UP001187343">
    <property type="component" value="Unassembled WGS sequence"/>
</dbReference>
<dbReference type="GO" id="GO:0005737">
    <property type="term" value="C:cytoplasm"/>
    <property type="evidence" value="ECO:0007669"/>
    <property type="project" value="TreeGrafter"/>
</dbReference>
<dbReference type="PROSITE" id="PS01031">
    <property type="entry name" value="SHSP"/>
    <property type="match status" value="1"/>
</dbReference>
<comment type="caution">
    <text evidence="9">The sequence shown here is derived from an EMBL/GenBank/DDBJ whole genome shotgun (WGS) entry which is preliminary data.</text>
</comment>